<feature type="non-terminal residue" evidence="2">
    <location>
        <position position="1"/>
    </location>
</feature>
<proteinExistence type="predicted"/>
<keyword evidence="3" id="KW-1185">Reference proteome</keyword>
<dbReference type="EMBL" id="CAXKWB010063228">
    <property type="protein sequence ID" value="CAL4186359.1"/>
    <property type="molecule type" value="Genomic_DNA"/>
</dbReference>
<comment type="caution">
    <text evidence="2">The sequence shown here is derived from an EMBL/GenBank/DDBJ whole genome shotgun (WGS) entry which is preliminary data.</text>
</comment>
<dbReference type="Proteomes" id="UP001497623">
    <property type="component" value="Unassembled WGS sequence"/>
</dbReference>
<organism evidence="2 3">
    <name type="scientific">Meganyctiphanes norvegica</name>
    <name type="common">Northern krill</name>
    <name type="synonym">Thysanopoda norvegica</name>
    <dbReference type="NCBI Taxonomy" id="48144"/>
    <lineage>
        <taxon>Eukaryota</taxon>
        <taxon>Metazoa</taxon>
        <taxon>Ecdysozoa</taxon>
        <taxon>Arthropoda</taxon>
        <taxon>Crustacea</taxon>
        <taxon>Multicrustacea</taxon>
        <taxon>Malacostraca</taxon>
        <taxon>Eumalacostraca</taxon>
        <taxon>Eucarida</taxon>
        <taxon>Euphausiacea</taxon>
        <taxon>Euphausiidae</taxon>
        <taxon>Meganyctiphanes</taxon>
    </lineage>
</organism>
<feature type="non-terminal residue" evidence="2">
    <location>
        <position position="168"/>
    </location>
</feature>
<accession>A0AAV2SGF6</accession>
<gene>
    <name evidence="2" type="ORF">MNOR_LOCUS36045</name>
</gene>
<protein>
    <submittedName>
        <fullName evidence="2">Uncharacterized protein</fullName>
    </submittedName>
</protein>
<sequence length="168" mass="19075">ASGAAESSRTCKKLGGRCVPSTRCQDVIPKVKCLAGKKCCASQAIAERQLNKKTGKEKLVKGNPMKIKRTNKLKKGKVDKKTKKIKKTNRSKKIKTGKKTRKIKKIKDNVKGTRKIQQVNRNNEGHKDNVKRTRKIQQRNRNNEGDKCNGKRKEKIQERKIKKKGDKG</sequence>
<dbReference type="AlphaFoldDB" id="A0AAV2SGF6"/>
<feature type="region of interest" description="Disordered" evidence="1">
    <location>
        <begin position="72"/>
        <end position="168"/>
    </location>
</feature>
<name>A0AAV2SGF6_MEGNR</name>
<evidence type="ECO:0000256" key="1">
    <source>
        <dbReference type="SAM" id="MobiDB-lite"/>
    </source>
</evidence>
<reference evidence="2 3" key="1">
    <citation type="submission" date="2024-05" db="EMBL/GenBank/DDBJ databases">
        <authorList>
            <person name="Wallberg A."/>
        </authorList>
    </citation>
    <scope>NUCLEOTIDE SEQUENCE [LARGE SCALE GENOMIC DNA]</scope>
</reference>
<feature type="compositionally biased region" description="Basic residues" evidence="1">
    <location>
        <begin position="72"/>
        <end position="105"/>
    </location>
</feature>
<feature type="compositionally biased region" description="Basic and acidic residues" evidence="1">
    <location>
        <begin position="141"/>
        <end position="159"/>
    </location>
</feature>
<evidence type="ECO:0000313" key="3">
    <source>
        <dbReference type="Proteomes" id="UP001497623"/>
    </source>
</evidence>
<evidence type="ECO:0000313" key="2">
    <source>
        <dbReference type="EMBL" id="CAL4186359.1"/>
    </source>
</evidence>